<accession>A0A0A1VU36</accession>
<evidence type="ECO:0000313" key="2">
    <source>
        <dbReference type="Proteomes" id="UP000030321"/>
    </source>
</evidence>
<reference evidence="2" key="1">
    <citation type="journal article" date="2015" name="Genome">
        <title>Whole Genome Sequence of the Non-Microcystin-Producing Microcystis aeruginosa Strain NIES-44.</title>
        <authorList>
            <person name="Okano K."/>
            <person name="Miyata N."/>
            <person name="Ozaki Y."/>
        </authorList>
    </citation>
    <scope>NUCLEOTIDE SEQUENCE [LARGE SCALE GENOMIC DNA]</scope>
    <source>
        <strain evidence="2">NIES-44</strain>
    </source>
</reference>
<proteinExistence type="predicted"/>
<organism evidence="1 2">
    <name type="scientific">Microcystis aeruginosa NIES-44</name>
    <dbReference type="NCBI Taxonomy" id="449439"/>
    <lineage>
        <taxon>Bacteria</taxon>
        <taxon>Bacillati</taxon>
        <taxon>Cyanobacteriota</taxon>
        <taxon>Cyanophyceae</taxon>
        <taxon>Oscillatoriophycideae</taxon>
        <taxon>Chroococcales</taxon>
        <taxon>Microcystaceae</taxon>
        <taxon>Microcystis</taxon>
    </lineage>
</organism>
<comment type="caution">
    <text evidence="1">The sequence shown here is derived from an EMBL/GenBank/DDBJ whole genome shotgun (WGS) entry which is preliminary data.</text>
</comment>
<dbReference type="EMBL" id="BBPA01000030">
    <property type="protein sequence ID" value="GAL92948.1"/>
    <property type="molecule type" value="Genomic_DNA"/>
</dbReference>
<dbReference type="AlphaFoldDB" id="A0A0A1VU36"/>
<gene>
    <name evidence="1" type="ORF">N44_01635</name>
</gene>
<protein>
    <submittedName>
        <fullName evidence="1">Uncharacterized protein</fullName>
    </submittedName>
</protein>
<evidence type="ECO:0000313" key="1">
    <source>
        <dbReference type="EMBL" id="GAL92948.1"/>
    </source>
</evidence>
<name>A0A0A1VU36_MICAE</name>
<sequence>MAAVFGVTVLIWLAWAGYTGKQVNPNPMIKRVKFRLNAIVPTLLNCDSDDFSG</sequence>
<dbReference type="Proteomes" id="UP000030321">
    <property type="component" value="Unassembled WGS sequence"/>
</dbReference>